<dbReference type="AlphaFoldDB" id="A0AAV4T7P7"/>
<sequence>MTSFRKGMPSVISWWFLQECLKRYWCPLRGPAVDLESHPLYREEAKLNPNCINSPSQHIQISVHNLCLLVFPRLRPPTLSIRRPLMRRALTIGSRNEAVG</sequence>
<proteinExistence type="predicted"/>
<gene>
    <name evidence="1" type="ORF">CEXT_47941</name>
</gene>
<protein>
    <submittedName>
        <fullName evidence="1">Uncharacterized protein</fullName>
    </submittedName>
</protein>
<accession>A0AAV4T7P7</accession>
<evidence type="ECO:0000313" key="2">
    <source>
        <dbReference type="Proteomes" id="UP001054945"/>
    </source>
</evidence>
<dbReference type="EMBL" id="BPLR01010819">
    <property type="protein sequence ID" value="GIY42214.1"/>
    <property type="molecule type" value="Genomic_DNA"/>
</dbReference>
<evidence type="ECO:0000313" key="1">
    <source>
        <dbReference type="EMBL" id="GIY42214.1"/>
    </source>
</evidence>
<name>A0AAV4T7P7_CAEEX</name>
<comment type="caution">
    <text evidence="1">The sequence shown here is derived from an EMBL/GenBank/DDBJ whole genome shotgun (WGS) entry which is preliminary data.</text>
</comment>
<keyword evidence="2" id="KW-1185">Reference proteome</keyword>
<organism evidence="1 2">
    <name type="scientific">Caerostris extrusa</name>
    <name type="common">Bark spider</name>
    <name type="synonym">Caerostris bankana</name>
    <dbReference type="NCBI Taxonomy" id="172846"/>
    <lineage>
        <taxon>Eukaryota</taxon>
        <taxon>Metazoa</taxon>
        <taxon>Ecdysozoa</taxon>
        <taxon>Arthropoda</taxon>
        <taxon>Chelicerata</taxon>
        <taxon>Arachnida</taxon>
        <taxon>Araneae</taxon>
        <taxon>Araneomorphae</taxon>
        <taxon>Entelegynae</taxon>
        <taxon>Araneoidea</taxon>
        <taxon>Araneidae</taxon>
        <taxon>Caerostris</taxon>
    </lineage>
</organism>
<dbReference type="Proteomes" id="UP001054945">
    <property type="component" value="Unassembled WGS sequence"/>
</dbReference>
<reference evidence="1 2" key="1">
    <citation type="submission" date="2021-06" db="EMBL/GenBank/DDBJ databases">
        <title>Caerostris extrusa draft genome.</title>
        <authorList>
            <person name="Kono N."/>
            <person name="Arakawa K."/>
        </authorList>
    </citation>
    <scope>NUCLEOTIDE SEQUENCE [LARGE SCALE GENOMIC DNA]</scope>
</reference>